<evidence type="ECO:0000256" key="1">
    <source>
        <dbReference type="ARBA" id="ARBA00008791"/>
    </source>
</evidence>
<reference evidence="3 4" key="1">
    <citation type="submission" date="2018-08" db="EMBL/GenBank/DDBJ databases">
        <title>Genomic Encyclopedia of Type Strains, Phase IV (KMG-IV): sequencing the most valuable type-strain genomes for metagenomic binning, comparative biology and taxonomic classification.</title>
        <authorList>
            <person name="Goeker M."/>
        </authorList>
    </citation>
    <scope>NUCLEOTIDE SEQUENCE [LARGE SCALE GENOMIC DNA]</scope>
    <source>
        <strain evidence="3 4">DSM 23923</strain>
    </source>
</reference>
<evidence type="ECO:0000313" key="3">
    <source>
        <dbReference type="EMBL" id="REG11706.1"/>
    </source>
</evidence>
<feature type="domain" description="UspA" evidence="2">
    <location>
        <begin position="37"/>
        <end position="175"/>
    </location>
</feature>
<evidence type="ECO:0000259" key="2">
    <source>
        <dbReference type="Pfam" id="PF00582"/>
    </source>
</evidence>
<gene>
    <name evidence="3" type="ORF">DFR64_1598</name>
</gene>
<name>A0A3E0AJB0_9CHLR</name>
<dbReference type="InterPro" id="IPR006015">
    <property type="entry name" value="Universal_stress_UspA"/>
</dbReference>
<sequence length="175" mass="19323">MIEITTYRFCINSNKDLIFHIYTKSIDNYQFNKEVRMFKKILIAFDGSDHSRRAARVAGDMARVQPTSELVLVCVLEPMPAGLGKPYIDNLITEKTREGEILLQQARELIGKDVEVNSELLFGPPAESIMNVATSQNCELIVMGTLGVGGLKGLLVGSQIQKVINLSTVPVLAVK</sequence>
<comment type="caution">
    <text evidence="3">The sequence shown here is derived from an EMBL/GenBank/DDBJ whole genome shotgun (WGS) entry which is preliminary data.</text>
</comment>
<protein>
    <submittedName>
        <fullName evidence="3">Nucleotide-binding universal stress UspA family protein</fullName>
    </submittedName>
</protein>
<keyword evidence="4" id="KW-1185">Reference proteome</keyword>
<dbReference type="Pfam" id="PF00582">
    <property type="entry name" value="Usp"/>
    <property type="match status" value="1"/>
</dbReference>
<dbReference type="CDD" id="cd00293">
    <property type="entry name" value="USP-like"/>
    <property type="match status" value="1"/>
</dbReference>
<dbReference type="PRINTS" id="PR01438">
    <property type="entry name" value="UNVRSLSTRESS"/>
</dbReference>
<dbReference type="AlphaFoldDB" id="A0A3E0AJB0"/>
<dbReference type="PANTHER" id="PTHR46268">
    <property type="entry name" value="STRESS RESPONSE PROTEIN NHAX"/>
    <property type="match status" value="1"/>
</dbReference>
<dbReference type="SUPFAM" id="SSF52402">
    <property type="entry name" value="Adenine nucleotide alpha hydrolases-like"/>
    <property type="match status" value="1"/>
</dbReference>
<dbReference type="InterPro" id="IPR006016">
    <property type="entry name" value="UspA"/>
</dbReference>
<dbReference type="Gene3D" id="3.40.50.620">
    <property type="entry name" value="HUPs"/>
    <property type="match status" value="1"/>
</dbReference>
<comment type="similarity">
    <text evidence="1">Belongs to the universal stress protein A family.</text>
</comment>
<dbReference type="InterPro" id="IPR014729">
    <property type="entry name" value="Rossmann-like_a/b/a_fold"/>
</dbReference>
<organism evidence="3 4">
    <name type="scientific">Pelolinea submarina</name>
    <dbReference type="NCBI Taxonomy" id="913107"/>
    <lineage>
        <taxon>Bacteria</taxon>
        <taxon>Bacillati</taxon>
        <taxon>Chloroflexota</taxon>
        <taxon>Anaerolineae</taxon>
        <taxon>Anaerolineales</taxon>
        <taxon>Anaerolineaceae</taxon>
        <taxon>Pelolinea</taxon>
    </lineage>
</organism>
<proteinExistence type="inferred from homology"/>
<dbReference type="PANTHER" id="PTHR46268:SF6">
    <property type="entry name" value="UNIVERSAL STRESS PROTEIN UP12"/>
    <property type="match status" value="1"/>
</dbReference>
<evidence type="ECO:0000313" key="4">
    <source>
        <dbReference type="Proteomes" id="UP000256388"/>
    </source>
</evidence>
<dbReference type="EMBL" id="QUMS01000001">
    <property type="protein sequence ID" value="REG11706.1"/>
    <property type="molecule type" value="Genomic_DNA"/>
</dbReference>
<accession>A0A3E0AJB0</accession>
<dbReference type="Proteomes" id="UP000256388">
    <property type="component" value="Unassembled WGS sequence"/>
</dbReference>